<protein>
    <submittedName>
        <fullName evidence="1">Uncharacterized protein</fullName>
    </submittedName>
</protein>
<reference evidence="1" key="1">
    <citation type="submission" date="2019-08" db="EMBL/GenBank/DDBJ databases">
        <authorList>
            <person name="Liu F."/>
        </authorList>
    </citation>
    <scope>NUCLEOTIDE SEQUENCE [LARGE SCALE GENOMIC DNA]</scope>
    <source>
        <strain evidence="1">PA1801</strain>
        <tissue evidence="1">Leaf</tissue>
    </source>
</reference>
<evidence type="ECO:0000313" key="2">
    <source>
        <dbReference type="Proteomes" id="UP000325315"/>
    </source>
</evidence>
<name>A0A5B6VVV1_9ROSI</name>
<keyword evidence="2" id="KW-1185">Reference proteome</keyword>
<comment type="caution">
    <text evidence="1">The sequence shown here is derived from an EMBL/GenBank/DDBJ whole genome shotgun (WGS) entry which is preliminary data.</text>
</comment>
<dbReference type="Proteomes" id="UP000325315">
    <property type="component" value="Unassembled WGS sequence"/>
</dbReference>
<dbReference type="AlphaFoldDB" id="A0A5B6VVV1"/>
<organism evidence="1 2">
    <name type="scientific">Gossypium australe</name>
    <dbReference type="NCBI Taxonomy" id="47621"/>
    <lineage>
        <taxon>Eukaryota</taxon>
        <taxon>Viridiplantae</taxon>
        <taxon>Streptophyta</taxon>
        <taxon>Embryophyta</taxon>
        <taxon>Tracheophyta</taxon>
        <taxon>Spermatophyta</taxon>
        <taxon>Magnoliopsida</taxon>
        <taxon>eudicotyledons</taxon>
        <taxon>Gunneridae</taxon>
        <taxon>Pentapetalae</taxon>
        <taxon>rosids</taxon>
        <taxon>malvids</taxon>
        <taxon>Malvales</taxon>
        <taxon>Malvaceae</taxon>
        <taxon>Malvoideae</taxon>
        <taxon>Gossypium</taxon>
    </lineage>
</organism>
<proteinExistence type="predicted"/>
<sequence length="77" mass="9341">MYRSRTEENRLRSSKVKSCRITESDRISKFRGHQSYERLRNRRGSSPHYNTQLWLWNGHDNGKYGWMDAIMDWEDCG</sequence>
<dbReference type="EMBL" id="SMMG02000005">
    <property type="protein sequence ID" value="KAA3473669.1"/>
    <property type="molecule type" value="Genomic_DNA"/>
</dbReference>
<evidence type="ECO:0000313" key="1">
    <source>
        <dbReference type="EMBL" id="KAA3473669.1"/>
    </source>
</evidence>
<gene>
    <name evidence="1" type="ORF">EPI10_024031</name>
</gene>
<accession>A0A5B6VVV1</accession>